<dbReference type="Proteomes" id="UP000598297">
    <property type="component" value="Unassembled WGS sequence"/>
</dbReference>
<feature type="transmembrane region" description="Helical" evidence="1">
    <location>
        <begin position="54"/>
        <end position="75"/>
    </location>
</feature>
<keyword evidence="1" id="KW-0812">Transmembrane</keyword>
<evidence type="ECO:0000313" key="3">
    <source>
        <dbReference type="Proteomes" id="UP000598297"/>
    </source>
</evidence>
<dbReference type="AlphaFoldDB" id="A0A964XLN4"/>
<accession>A0A964XLN4</accession>
<gene>
    <name evidence="2" type="ORF">GUY60_19215</name>
</gene>
<protein>
    <submittedName>
        <fullName evidence="2">Uncharacterized protein</fullName>
    </submittedName>
</protein>
<keyword evidence="3" id="KW-1185">Reference proteome</keyword>
<organism evidence="2 3">
    <name type="scientific">Streptomyces boluensis</name>
    <dbReference type="NCBI Taxonomy" id="1775135"/>
    <lineage>
        <taxon>Bacteria</taxon>
        <taxon>Bacillati</taxon>
        <taxon>Actinomycetota</taxon>
        <taxon>Actinomycetes</taxon>
        <taxon>Kitasatosporales</taxon>
        <taxon>Streptomycetaceae</taxon>
        <taxon>Streptomyces</taxon>
    </lineage>
</organism>
<keyword evidence="1" id="KW-0472">Membrane</keyword>
<feature type="transmembrane region" description="Helical" evidence="1">
    <location>
        <begin position="82"/>
        <end position="103"/>
    </location>
</feature>
<evidence type="ECO:0000313" key="2">
    <source>
        <dbReference type="EMBL" id="NBE53515.1"/>
    </source>
</evidence>
<reference evidence="2" key="1">
    <citation type="submission" date="2020-01" db="EMBL/GenBank/DDBJ databases">
        <title>Whole-genome analyses of novel actinobacteria.</title>
        <authorList>
            <person name="Sahin N."/>
        </authorList>
    </citation>
    <scope>NUCLEOTIDE SEQUENCE</scope>
    <source>
        <strain evidence="2">YC537</strain>
    </source>
</reference>
<comment type="caution">
    <text evidence="2">The sequence shown here is derived from an EMBL/GenBank/DDBJ whole genome shotgun (WGS) entry which is preliminary data.</text>
</comment>
<keyword evidence="1" id="KW-1133">Transmembrane helix</keyword>
<proteinExistence type="predicted"/>
<sequence>MATRGERPYEVSALETFHRARAARRGTAVVGLLLALLGPAVVWLRVVRGVPLDLWAVPCGVAAIACVAAAVLARAGRTKRALALIVTGVVLVLAGDLIATATVS</sequence>
<dbReference type="RefSeq" id="WP_161699487.1">
    <property type="nucleotide sequence ID" value="NZ_JAAAHS010000146.1"/>
</dbReference>
<name>A0A964XLN4_9ACTN</name>
<feature type="transmembrane region" description="Helical" evidence="1">
    <location>
        <begin position="28"/>
        <end position="48"/>
    </location>
</feature>
<evidence type="ECO:0000256" key="1">
    <source>
        <dbReference type="SAM" id="Phobius"/>
    </source>
</evidence>
<dbReference type="EMBL" id="JAAAHS010000146">
    <property type="protein sequence ID" value="NBE53515.1"/>
    <property type="molecule type" value="Genomic_DNA"/>
</dbReference>